<dbReference type="eggNOG" id="COG4926">
    <property type="taxonomic scope" value="Bacteria"/>
</dbReference>
<accession>F1Z0N0</accession>
<feature type="domain" description="Tail spike" evidence="1">
    <location>
        <begin position="103"/>
        <end position="318"/>
    </location>
</feature>
<dbReference type="GO" id="GO:0005856">
    <property type="term" value="C:cytoskeleton"/>
    <property type="evidence" value="ECO:0007669"/>
    <property type="project" value="TreeGrafter"/>
</dbReference>
<dbReference type="InterPro" id="IPR012892">
    <property type="entry name" value="Gp58"/>
</dbReference>
<reference evidence="3 4" key="1">
    <citation type="submission" date="2011-02" db="EMBL/GenBank/DDBJ databases">
        <authorList>
            <person name="Stanhope M.J."/>
            <person name="Durkin A.S."/>
            <person name="Hostetler J."/>
            <person name="Kim M."/>
            <person name="Radune D."/>
            <person name="Singh I."/>
            <person name="Town C.D."/>
        </authorList>
    </citation>
    <scope>NUCLEOTIDE SEQUENCE [LARGE SCALE GENOMIC DNA]</scope>
    <source>
        <strain evidence="3 4">NCFD 2020</strain>
    </source>
</reference>
<dbReference type="InterPro" id="IPR010572">
    <property type="entry name" value="Tail_dom"/>
</dbReference>
<proteinExistence type="predicted"/>
<dbReference type="PANTHER" id="PTHR47357">
    <property type="entry name" value="COP1-INTERACTIVE PROTEIN 1"/>
    <property type="match status" value="1"/>
</dbReference>
<evidence type="ECO:0000313" key="4">
    <source>
        <dbReference type="Proteomes" id="UP000003732"/>
    </source>
</evidence>
<dbReference type="GO" id="GO:0005200">
    <property type="term" value="F:structural constituent of cytoskeleton"/>
    <property type="evidence" value="ECO:0007669"/>
    <property type="project" value="TreeGrafter"/>
</dbReference>
<dbReference type="HOGENOM" id="CLU_002608_0_0_9"/>
<dbReference type="InterPro" id="IPR007119">
    <property type="entry name" value="Phage_tail_spike_N"/>
</dbReference>
<dbReference type="RefSeq" id="WP_003103750.1">
    <property type="nucleotide sequence ID" value="NZ_AEUT02000001.1"/>
</dbReference>
<dbReference type="PANTHER" id="PTHR47357:SF1">
    <property type="entry name" value="SPINDLE POLE BODY COMPONENT 110"/>
    <property type="match status" value="1"/>
</dbReference>
<comment type="caution">
    <text evidence="3">The sequence shown here is derived from an EMBL/GenBank/DDBJ whole genome shotgun (WGS) entry which is preliminary data.</text>
</comment>
<name>F1Z0N0_9STRE</name>
<organism evidence="3 4">
    <name type="scientific">Streptococcus parauberis NCFD 2020</name>
    <dbReference type="NCBI Taxonomy" id="873447"/>
    <lineage>
        <taxon>Bacteria</taxon>
        <taxon>Bacillati</taxon>
        <taxon>Bacillota</taxon>
        <taxon>Bacilli</taxon>
        <taxon>Lactobacillales</taxon>
        <taxon>Streptococcaceae</taxon>
        <taxon>Streptococcus</taxon>
    </lineage>
</organism>
<dbReference type="Proteomes" id="UP000003732">
    <property type="component" value="Unassembled WGS sequence"/>
</dbReference>
<dbReference type="Pfam" id="PF07902">
    <property type="entry name" value="Gp58"/>
    <property type="match status" value="1"/>
</dbReference>
<sequence>MLYYYGAKTGVVDYNGSPLPEAYFAEIEEERNGEYKLIVKYPLSDTDNHLLLLENDLISAPTPQHGKQFFRIKNKVESLDEVVLTCYHITEDIFIRKVKPLNVITKSCQVALDLLIAGSQTALMPFTFDSDITDVHTFTTDKEDTLYNLLLDGKHSIVGTWEGEIVRDNYSISIPNERGSNRGAVISTHYNLEDYARESDTTGVVTRITGENDKGLSITVDSPIIDALPYVNEATFTNNNITDGAEMKRWLERKFSVEKIDKPKVKYTIKAFEVDGQTVHLGDYVTVKSKAHHVDGLFKIVAYKYDALEQVYTEFTFSENAWSGGISRSGLSGAVAEILNVNNSTEEELQRKIDNANAIFDKKQSDLKEEIQQGIVASEVKAEEQIATVNGKISEVQAQANSMDSAIKDADAKAVLALSNVTTVTNDLTKVKNDLSSAKTTLQADIDSLEATSSQVVTDLKKAESDVLDQANKQNELSSRVTQVETTANGTKTTVAQLDKTVSGLTGSVDSVTQSVKTFEDSLEGVYTTLSKIQVGSGNLIAKSDLTNGYIDSDGTFKTTTTDFTTGKIDVSTKKEVTVTVPANVVIYASKYDSSGKFISREYGTAQNTQYSKTFTFASNVASVKFSMAGVYAKPYKVEYGSTATDWVPNQTDSTYELAQYKQTIDTQLTSLQRTTQTNANNIETNKTTIETTVNGIKTDISALQTYVNEDGTRTTAMQTYVKDENAKQTTALRTEVSNTYASKAQLTSDVNGLTAKFESIQVGGVNRFKKSDTVLNPRAISNAFVIMPTYLDTIEEDYTVTLWLKDIVNNPDNQVTIGLCNPTSANDNEQRNNNVPIINGKATVKFKKPAVNTRTAVIFYPNAGGYKPASTANAVPYKYKIEKGNISTDWSPAPEDVENYTNTKIAEYKQTVDQNYASLSAQVGTKVNTSTFDQTVNGINLNISTLQNDYNTTKSDFQTVKQTSDMYQRVLGKTEGDVTTNITNMVATSEVIQTTVSKAVEDSSDGNIIYDPSKLSKWQKTNDLADVRLILGSTANLLIITSTGNTTNVNYGFKIPITSNFTNNGETYAYRFVLDVDVIPDAGIIVQLMYNNYTFGSFQINPTKTGNNQVFTGTFVPYRAIDIDEYALNVKIVKNGTVSFHQMMIVKGSAIPTEFSDNTNLQLISTAKQTTATQTQVTQLADSYAIKVLNSSKDIITRINMDYNGITLQGRLIHLDGQTLIDNAVIKDAHILNVDAGKIQTGYLDANRIKAGSITAEKMVVDSAMINKLTVDDALVNKLTAKTAFITSVKAIDITGERINGGVISALNGNMKIDLNGSKLSFYNNATIEFNSPTNAIFRKLNDKTGFMELADDSYGGVYAGFGVTSNNAGINSQSEGYFAGIRIFRSDSTKDRIDLYGDTITFNHSFSGAGRLYWSNTDYKGKDWNLFEILRAFNSGMKNLGQSYFQDLGF</sequence>
<protein>
    <submittedName>
        <fullName evidence="3">Phage minor structural protein, N-terminal domain protein</fullName>
    </submittedName>
</protein>
<dbReference type="EMBL" id="AEUT02000001">
    <property type="protein sequence ID" value="EGE53774.1"/>
    <property type="molecule type" value="Genomic_DNA"/>
</dbReference>
<gene>
    <name evidence="3" type="ORF">SPB_0674</name>
</gene>
<dbReference type="Pfam" id="PF06605">
    <property type="entry name" value="Prophage_tail"/>
    <property type="match status" value="1"/>
</dbReference>
<evidence type="ECO:0000313" key="3">
    <source>
        <dbReference type="EMBL" id="EGE53774.1"/>
    </source>
</evidence>
<evidence type="ECO:0000259" key="1">
    <source>
        <dbReference type="Pfam" id="PF06605"/>
    </source>
</evidence>
<evidence type="ECO:0000259" key="2">
    <source>
        <dbReference type="Pfam" id="PF07902"/>
    </source>
</evidence>
<dbReference type="GeneID" id="61420355"/>
<dbReference type="NCBIfam" id="TIGR01665">
    <property type="entry name" value="put_anti_recept"/>
    <property type="match status" value="1"/>
</dbReference>
<dbReference type="eggNOG" id="COG1511">
    <property type="taxonomic scope" value="Bacteria"/>
</dbReference>
<feature type="domain" description="Gp58-like" evidence="2">
    <location>
        <begin position="1187"/>
        <end position="1421"/>
    </location>
</feature>